<feature type="region of interest" description="Disordered" evidence="1">
    <location>
        <begin position="341"/>
        <end position="383"/>
    </location>
</feature>
<evidence type="ECO:0000256" key="1">
    <source>
        <dbReference type="SAM" id="MobiDB-lite"/>
    </source>
</evidence>
<dbReference type="PANTHER" id="PTHR16247">
    <property type="entry name" value="RIKEN CDNA 9430015G10 GENE"/>
    <property type="match status" value="1"/>
</dbReference>
<keyword evidence="3" id="KW-1185">Reference proteome</keyword>
<dbReference type="AlphaFoldDB" id="A0A4W2CKW7"/>
<dbReference type="STRING" id="30522.A0A4W2CKW7"/>
<evidence type="ECO:0000313" key="2">
    <source>
        <dbReference type="Ensembl" id="ENSBIXP00000013758.1"/>
    </source>
</evidence>
<name>A0A4W2CKW7_BOBOX</name>
<protein>
    <submittedName>
        <fullName evidence="2">Uncharacterized protein</fullName>
    </submittedName>
</protein>
<dbReference type="Proteomes" id="UP000314981">
    <property type="component" value="Chromosome 16"/>
</dbReference>
<organism evidence="2 3">
    <name type="scientific">Bos indicus x Bos taurus</name>
    <name type="common">Hybrid cattle</name>
    <dbReference type="NCBI Taxonomy" id="30522"/>
    <lineage>
        <taxon>Eukaryota</taxon>
        <taxon>Metazoa</taxon>
        <taxon>Chordata</taxon>
        <taxon>Craniata</taxon>
        <taxon>Vertebrata</taxon>
        <taxon>Euteleostomi</taxon>
        <taxon>Mammalia</taxon>
        <taxon>Eutheria</taxon>
        <taxon>Laurasiatheria</taxon>
        <taxon>Artiodactyla</taxon>
        <taxon>Ruminantia</taxon>
        <taxon>Pecora</taxon>
        <taxon>Bovidae</taxon>
        <taxon>Bovinae</taxon>
        <taxon>Bos</taxon>
    </lineage>
</organism>
<reference evidence="2" key="3">
    <citation type="submission" date="2025-09" db="UniProtKB">
        <authorList>
            <consortium name="Ensembl"/>
        </authorList>
    </citation>
    <scope>IDENTIFICATION</scope>
</reference>
<reference evidence="2" key="2">
    <citation type="submission" date="2025-08" db="UniProtKB">
        <authorList>
            <consortium name="Ensembl"/>
        </authorList>
    </citation>
    <scope>IDENTIFICATION</scope>
</reference>
<dbReference type="Ensembl" id="ENSBIXT00000046185.1">
    <property type="protein sequence ID" value="ENSBIXP00000013758.1"/>
    <property type="gene ID" value="ENSBIXG00000018626.1"/>
</dbReference>
<evidence type="ECO:0000313" key="3">
    <source>
        <dbReference type="Proteomes" id="UP000314981"/>
    </source>
</evidence>
<gene>
    <name evidence="2" type="primary">C16H1orf159</name>
</gene>
<reference evidence="2 3" key="1">
    <citation type="submission" date="2018-11" db="EMBL/GenBank/DDBJ databases">
        <title>Haplotype-resolved cattle genomes.</title>
        <authorList>
            <person name="Low W.Y."/>
            <person name="Tearle R."/>
            <person name="Bickhart D.M."/>
            <person name="Rosen B.D."/>
            <person name="Koren S."/>
            <person name="Rhie A."/>
            <person name="Hiendleder S."/>
            <person name="Phillippy A.M."/>
            <person name="Smith T.P.L."/>
            <person name="Williams J.L."/>
        </authorList>
    </citation>
    <scope>NUCLEOTIDE SEQUENCE [LARGE SCALE GENOMIC DNA]</scope>
</reference>
<dbReference type="PANTHER" id="PTHR16247:SF0">
    <property type="entry name" value="RIKEN CDNA 9430015G10 GENE"/>
    <property type="match status" value="1"/>
</dbReference>
<dbReference type="InterPro" id="IPR027888">
    <property type="entry name" value="DUF4501"/>
</dbReference>
<feature type="region of interest" description="Disordered" evidence="1">
    <location>
        <begin position="73"/>
        <end position="115"/>
    </location>
</feature>
<dbReference type="Pfam" id="PF14946">
    <property type="entry name" value="DUF4501"/>
    <property type="match status" value="1"/>
</dbReference>
<accession>A0A4W2CKW7</accession>
<sequence>MGSPHSCPLALARASGMDRCPLQAQLGQGQQPECCVDAGNINATCPGTSLCGPGCYGRPAEDGSVSCVQCRNGTHNSSECRGRTSFRPPPHPVLRPASPQGATPPSAGGKGGDPGCCPPSWDTVPPWSPESPPRVLMSLRAAVGQGLLCLHGHLPFSFLGHSCIWAASLAPRGPPAALTAVLPHSCRPRCTVPCEQERRDAWVAECWGPSGGRLPLPGDVSHQLGPHPLRGCILLPQASQQAAQGLLWKKQSSRPAAWRSRKYPMGRRRPCVCTSGCLSVWTGGRPAHRSHCAFSLFKAVMIPPPQSSGTSAPPTPHPIGCLVSGENFPFIPQMLSVSRVPNMGPESPLPPSALLQDPALPEPGAGGSHRLSYGPSRVTGTLV</sequence>
<proteinExistence type="predicted"/>